<accession>A0A1I7MT19</accession>
<evidence type="ECO:0000313" key="2">
    <source>
        <dbReference type="EMBL" id="SFV25068.1"/>
    </source>
</evidence>
<sequence length="94" mass="10314">MVSQLPSVLNLYYMGGNEDFLIHLVCTSTDHLRDIVASQVSMHQVVASTRTHIVYEHALGADHMDHLAGFEEVRRPVGPAQNAGPARDFPAVFG</sequence>
<dbReference type="InterPro" id="IPR019887">
    <property type="entry name" value="Tscrpt_reg_AsnC/Lrp_C"/>
</dbReference>
<feature type="domain" description="Transcription regulator AsnC/Lrp ligand binding" evidence="1">
    <location>
        <begin position="2"/>
        <end position="56"/>
    </location>
</feature>
<reference evidence="2 3" key="1">
    <citation type="submission" date="2016-10" db="EMBL/GenBank/DDBJ databases">
        <authorList>
            <person name="de Groot N.N."/>
        </authorList>
    </citation>
    <scope>NUCLEOTIDE SEQUENCE [LARGE SCALE GENOMIC DNA]</scope>
    <source>
        <strain evidence="2 3">CGMCC 1.7054</strain>
    </source>
</reference>
<organism evidence="2 3">
    <name type="scientific">Micrococcus terreus</name>
    <dbReference type="NCBI Taxonomy" id="574650"/>
    <lineage>
        <taxon>Bacteria</taxon>
        <taxon>Bacillati</taxon>
        <taxon>Actinomycetota</taxon>
        <taxon>Actinomycetes</taxon>
        <taxon>Micrococcales</taxon>
        <taxon>Micrococcaceae</taxon>
        <taxon>Micrococcus</taxon>
    </lineage>
</organism>
<proteinExistence type="predicted"/>
<dbReference type="EMBL" id="FPCG01000018">
    <property type="protein sequence ID" value="SFV25068.1"/>
    <property type="molecule type" value="Genomic_DNA"/>
</dbReference>
<name>A0A1I7MT19_9MICC</name>
<evidence type="ECO:0000259" key="1">
    <source>
        <dbReference type="Pfam" id="PF01037"/>
    </source>
</evidence>
<dbReference type="Proteomes" id="UP000198881">
    <property type="component" value="Unassembled WGS sequence"/>
</dbReference>
<dbReference type="InterPro" id="IPR011008">
    <property type="entry name" value="Dimeric_a/b-barrel"/>
</dbReference>
<gene>
    <name evidence="2" type="ORF">SAMN04487966_11812</name>
</gene>
<dbReference type="Pfam" id="PF01037">
    <property type="entry name" value="AsnC_trans_reg"/>
    <property type="match status" value="1"/>
</dbReference>
<protein>
    <submittedName>
        <fullName evidence="2">AsnC family protein</fullName>
    </submittedName>
</protein>
<evidence type="ECO:0000313" key="3">
    <source>
        <dbReference type="Proteomes" id="UP000198881"/>
    </source>
</evidence>
<keyword evidence="3" id="KW-1185">Reference proteome</keyword>
<dbReference type="SUPFAM" id="SSF54909">
    <property type="entry name" value="Dimeric alpha+beta barrel"/>
    <property type="match status" value="1"/>
</dbReference>
<dbReference type="Gene3D" id="3.30.70.920">
    <property type="match status" value="1"/>
</dbReference>
<dbReference type="AlphaFoldDB" id="A0A1I7MT19"/>